<dbReference type="PANTHER" id="PTHR30349:SF64">
    <property type="entry name" value="PROPHAGE INTEGRASE INTD-RELATED"/>
    <property type="match status" value="1"/>
</dbReference>
<dbReference type="InterPro" id="IPR004107">
    <property type="entry name" value="Integrase_SAM-like_N"/>
</dbReference>
<evidence type="ECO:0000256" key="1">
    <source>
        <dbReference type="ARBA" id="ARBA00008857"/>
    </source>
</evidence>
<dbReference type="PROSITE" id="PS51898">
    <property type="entry name" value="TYR_RECOMBINASE"/>
    <property type="match status" value="1"/>
</dbReference>
<keyword evidence="3 5" id="KW-0238">DNA-binding</keyword>
<dbReference type="Proteomes" id="UP000263486">
    <property type="component" value="Unassembled WGS sequence"/>
</dbReference>
<reference evidence="8 9" key="1">
    <citation type="submission" date="2018-08" db="EMBL/GenBank/DDBJ databases">
        <title>Draft genome sequence of Psychrilyobacter sp. strain SD5 isolated from Black Sea water.</title>
        <authorList>
            <person name="Yadav S."/>
            <person name="Villanueva L."/>
            <person name="Damste J.S.S."/>
        </authorList>
    </citation>
    <scope>NUCLEOTIDE SEQUENCE [LARGE SCALE GENOMIC DNA]</scope>
    <source>
        <strain evidence="8 9">SD5</strain>
    </source>
</reference>
<dbReference type="PANTHER" id="PTHR30349">
    <property type="entry name" value="PHAGE INTEGRASE-RELATED"/>
    <property type="match status" value="1"/>
</dbReference>
<dbReference type="Gene3D" id="1.10.150.130">
    <property type="match status" value="1"/>
</dbReference>
<dbReference type="InterPro" id="IPR010998">
    <property type="entry name" value="Integrase_recombinase_N"/>
</dbReference>
<accession>A0ABX9KG99</accession>
<organism evidence="8 9">
    <name type="scientific">Psychrilyobacter piezotolerans</name>
    <dbReference type="NCBI Taxonomy" id="2293438"/>
    <lineage>
        <taxon>Bacteria</taxon>
        <taxon>Fusobacteriati</taxon>
        <taxon>Fusobacteriota</taxon>
        <taxon>Fusobacteriia</taxon>
        <taxon>Fusobacteriales</taxon>
        <taxon>Fusobacteriaceae</taxon>
        <taxon>Psychrilyobacter</taxon>
    </lineage>
</organism>
<dbReference type="PROSITE" id="PS51900">
    <property type="entry name" value="CB"/>
    <property type="match status" value="1"/>
</dbReference>
<evidence type="ECO:0000256" key="3">
    <source>
        <dbReference type="ARBA" id="ARBA00023125"/>
    </source>
</evidence>
<dbReference type="InterPro" id="IPR044068">
    <property type="entry name" value="CB"/>
</dbReference>
<dbReference type="SUPFAM" id="SSF56349">
    <property type="entry name" value="DNA breaking-rejoining enzymes"/>
    <property type="match status" value="1"/>
</dbReference>
<evidence type="ECO:0000256" key="4">
    <source>
        <dbReference type="ARBA" id="ARBA00023172"/>
    </source>
</evidence>
<evidence type="ECO:0000256" key="5">
    <source>
        <dbReference type="PROSITE-ProRule" id="PRU01248"/>
    </source>
</evidence>
<name>A0ABX9KG99_9FUSO</name>
<gene>
    <name evidence="8" type="ORF">DYH56_10615</name>
</gene>
<sequence>MELVKKDTSLSIPKKRRRNRENSGTIFSIYKSEKTLKDYMFHLNDFLKYIYEYDGDLNPDETMNMMNNIEKEDIEDYLKHLLHERKLKKSSINKIISSLKSLYKELEKNGYNNPFKYIPLFKTTKHNLDNVLKLSYEELKEIILNFSVMDDKSFRDLVILYTLFYTGLRSSELINLKYDDIIERQGSIVLRLKETKSGKEQYKPLHDECYKKIMEFKNYIMKLYKIGLDEILDHYIFSRTFSPNQKMSYNNLYRIIKNKGLIIGKEISPHNIRHTVATELSLRGADILEIRDFLGHADTKVTEVYINAKNILEKRAITKLPKLI</sequence>
<dbReference type="EMBL" id="QUAJ01000018">
    <property type="protein sequence ID" value="REI40603.1"/>
    <property type="molecule type" value="Genomic_DNA"/>
</dbReference>
<dbReference type="Pfam" id="PF13495">
    <property type="entry name" value="Phage_int_SAM_4"/>
    <property type="match status" value="1"/>
</dbReference>
<keyword evidence="9" id="KW-1185">Reference proteome</keyword>
<keyword evidence="4" id="KW-0233">DNA recombination</keyword>
<dbReference type="InterPro" id="IPR013762">
    <property type="entry name" value="Integrase-like_cat_sf"/>
</dbReference>
<evidence type="ECO:0000256" key="2">
    <source>
        <dbReference type="ARBA" id="ARBA00022908"/>
    </source>
</evidence>
<protein>
    <submittedName>
        <fullName evidence="8">Integrase</fullName>
    </submittedName>
</protein>
<feature type="domain" description="Tyr recombinase" evidence="6">
    <location>
        <begin position="129"/>
        <end position="319"/>
    </location>
</feature>
<dbReference type="RefSeq" id="WP_114642848.1">
    <property type="nucleotide sequence ID" value="NZ_JAACIO010000019.1"/>
</dbReference>
<dbReference type="InterPro" id="IPR050090">
    <property type="entry name" value="Tyrosine_recombinase_XerCD"/>
</dbReference>
<dbReference type="InterPro" id="IPR011010">
    <property type="entry name" value="DNA_brk_join_enz"/>
</dbReference>
<dbReference type="InterPro" id="IPR002104">
    <property type="entry name" value="Integrase_catalytic"/>
</dbReference>
<evidence type="ECO:0000259" key="7">
    <source>
        <dbReference type="PROSITE" id="PS51900"/>
    </source>
</evidence>
<dbReference type="Gene3D" id="1.10.443.10">
    <property type="entry name" value="Intergrase catalytic core"/>
    <property type="match status" value="1"/>
</dbReference>
<evidence type="ECO:0000313" key="9">
    <source>
        <dbReference type="Proteomes" id="UP000263486"/>
    </source>
</evidence>
<keyword evidence="2" id="KW-0229">DNA integration</keyword>
<dbReference type="Pfam" id="PF00589">
    <property type="entry name" value="Phage_integrase"/>
    <property type="match status" value="1"/>
</dbReference>
<proteinExistence type="inferred from homology"/>
<evidence type="ECO:0000313" key="8">
    <source>
        <dbReference type="EMBL" id="REI40603.1"/>
    </source>
</evidence>
<comment type="caution">
    <text evidence="8">The sequence shown here is derived from an EMBL/GenBank/DDBJ whole genome shotgun (WGS) entry which is preliminary data.</text>
</comment>
<feature type="domain" description="Core-binding (CB)" evidence="7">
    <location>
        <begin position="21"/>
        <end position="107"/>
    </location>
</feature>
<dbReference type="CDD" id="cd00397">
    <property type="entry name" value="DNA_BRE_C"/>
    <property type="match status" value="1"/>
</dbReference>
<evidence type="ECO:0000259" key="6">
    <source>
        <dbReference type="PROSITE" id="PS51898"/>
    </source>
</evidence>
<comment type="similarity">
    <text evidence="1">Belongs to the 'phage' integrase family.</text>
</comment>